<dbReference type="SUPFAM" id="SSF46689">
    <property type="entry name" value="Homeodomain-like"/>
    <property type="match status" value="1"/>
</dbReference>
<dbReference type="Proteomes" id="UP001186118">
    <property type="component" value="Unassembled WGS sequence"/>
</dbReference>
<evidence type="ECO:0000313" key="4">
    <source>
        <dbReference type="EMBL" id="MDV5976626.1"/>
    </source>
</evidence>
<dbReference type="InterPro" id="IPR001647">
    <property type="entry name" value="HTH_TetR"/>
</dbReference>
<feature type="DNA-binding region" description="H-T-H motif" evidence="2">
    <location>
        <begin position="31"/>
        <end position="50"/>
    </location>
</feature>
<sequence>MIPDRRVQKTREAIYATFLKLLNAKGYDRMTVQDVIDLANVGRSTFYAHYASKEALLEQLCQELFHHLFHQQQEIGFEDYVKHILGHFRENKDSVASLLLAKEPYFLLKLSAELEHDVYPQLMATYVPQKVGLPEAFVKQFIISSFIETLTWWLHQRQPITEGELLAYYLQMIGCCQHK</sequence>
<dbReference type="PANTHER" id="PTHR43479">
    <property type="entry name" value="ACREF/ENVCD OPERON REPRESSOR-RELATED"/>
    <property type="match status" value="1"/>
</dbReference>
<dbReference type="Gene3D" id="1.10.357.10">
    <property type="entry name" value="Tetracycline Repressor, domain 2"/>
    <property type="match status" value="1"/>
</dbReference>
<reference evidence="4" key="1">
    <citation type="submission" date="2021-04" db="EMBL/GenBank/DDBJ databases">
        <title>Draft genomes of 20 S. canis strains.</title>
        <authorList>
            <person name="Pagnossin D."/>
            <person name="Weir W."/>
            <person name="Smith A."/>
            <person name="Ure R."/>
            <person name="Oravcova K."/>
        </authorList>
    </citation>
    <scope>NUCLEOTIDE SEQUENCE</scope>
    <source>
        <strain evidence="4">284</strain>
    </source>
</reference>
<dbReference type="InterPro" id="IPR009057">
    <property type="entry name" value="Homeodomain-like_sf"/>
</dbReference>
<comment type="caution">
    <text evidence="4">The sequence shown here is derived from an EMBL/GenBank/DDBJ whole genome shotgun (WGS) entry which is preliminary data.</text>
</comment>
<proteinExistence type="predicted"/>
<dbReference type="GO" id="GO:0003677">
    <property type="term" value="F:DNA binding"/>
    <property type="evidence" value="ECO:0007669"/>
    <property type="project" value="UniProtKB-UniRule"/>
</dbReference>
<dbReference type="PRINTS" id="PR00455">
    <property type="entry name" value="HTHTETR"/>
</dbReference>
<evidence type="ECO:0000259" key="3">
    <source>
        <dbReference type="PROSITE" id="PS50977"/>
    </source>
</evidence>
<dbReference type="Pfam" id="PF00440">
    <property type="entry name" value="TetR_N"/>
    <property type="match status" value="1"/>
</dbReference>
<accession>A0AAE4Q584</accession>
<dbReference type="EMBL" id="JAGQEX010000006">
    <property type="protein sequence ID" value="MDV5976626.1"/>
    <property type="molecule type" value="Genomic_DNA"/>
</dbReference>
<dbReference type="RefSeq" id="WP_317609860.1">
    <property type="nucleotide sequence ID" value="NZ_JAGQEX010000006.1"/>
</dbReference>
<dbReference type="PANTHER" id="PTHR43479:SF23">
    <property type="entry name" value="HTH TETR-TYPE DOMAIN-CONTAINING PROTEIN"/>
    <property type="match status" value="1"/>
</dbReference>
<feature type="domain" description="HTH tetR-type" evidence="3">
    <location>
        <begin position="8"/>
        <end position="68"/>
    </location>
</feature>
<evidence type="ECO:0000313" key="5">
    <source>
        <dbReference type="Proteomes" id="UP001186118"/>
    </source>
</evidence>
<evidence type="ECO:0000256" key="1">
    <source>
        <dbReference type="ARBA" id="ARBA00023125"/>
    </source>
</evidence>
<dbReference type="InterPro" id="IPR050624">
    <property type="entry name" value="HTH-type_Tx_Regulator"/>
</dbReference>
<gene>
    <name evidence="4" type="ORF">KB584_03985</name>
</gene>
<name>A0AAE4Q584_STRCB</name>
<evidence type="ECO:0000256" key="2">
    <source>
        <dbReference type="PROSITE-ProRule" id="PRU00335"/>
    </source>
</evidence>
<protein>
    <submittedName>
        <fullName evidence="4">TetR/AcrR family transcriptional regulator</fullName>
    </submittedName>
</protein>
<organism evidence="4 5">
    <name type="scientific">Streptococcus canis</name>
    <dbReference type="NCBI Taxonomy" id="1329"/>
    <lineage>
        <taxon>Bacteria</taxon>
        <taxon>Bacillati</taxon>
        <taxon>Bacillota</taxon>
        <taxon>Bacilli</taxon>
        <taxon>Lactobacillales</taxon>
        <taxon>Streptococcaceae</taxon>
        <taxon>Streptococcus</taxon>
    </lineage>
</organism>
<keyword evidence="1 2" id="KW-0238">DNA-binding</keyword>
<dbReference type="AlphaFoldDB" id="A0AAE4Q584"/>
<dbReference type="PROSITE" id="PS50977">
    <property type="entry name" value="HTH_TETR_2"/>
    <property type="match status" value="1"/>
</dbReference>